<evidence type="ECO:0000313" key="1">
    <source>
        <dbReference type="Proteomes" id="UP000694846"/>
    </source>
</evidence>
<dbReference type="Proteomes" id="UP000694846">
    <property type="component" value="Unplaced"/>
</dbReference>
<dbReference type="AlphaFoldDB" id="A0A8B8FPD5"/>
<dbReference type="Gene3D" id="1.20.920.30">
    <property type="match status" value="1"/>
</dbReference>
<evidence type="ECO:0000313" key="3">
    <source>
        <dbReference type="RefSeq" id="XP_025412567.1"/>
    </source>
</evidence>
<dbReference type="PANTHER" id="PTHR46961:SF19">
    <property type="entry name" value="DYNEIN HEAVY CHAIN 5, AXONEMAL"/>
    <property type="match status" value="1"/>
</dbReference>
<dbReference type="RefSeq" id="XP_025412566.1">
    <property type="nucleotide sequence ID" value="XM_025556781.1"/>
</dbReference>
<protein>
    <submittedName>
        <fullName evidence="2 3">Dynein heavy chain 8, axonemal-like isoform X1</fullName>
    </submittedName>
</protein>
<dbReference type="GO" id="GO:0030286">
    <property type="term" value="C:dynein complex"/>
    <property type="evidence" value="ECO:0007669"/>
    <property type="project" value="InterPro"/>
</dbReference>
<reference evidence="2 3" key="1">
    <citation type="submission" date="2025-04" db="UniProtKB">
        <authorList>
            <consortium name="RefSeq"/>
        </authorList>
    </citation>
    <scope>IDENTIFICATION</scope>
    <source>
        <tissue evidence="2 3">Whole body</tissue>
    </source>
</reference>
<proteinExistence type="predicted"/>
<dbReference type="GO" id="GO:0051959">
    <property type="term" value="F:dynein light intermediate chain binding"/>
    <property type="evidence" value="ECO:0007669"/>
    <property type="project" value="InterPro"/>
</dbReference>
<dbReference type="InterPro" id="IPR026983">
    <property type="entry name" value="DHC"/>
</dbReference>
<dbReference type="GO" id="GO:0007018">
    <property type="term" value="P:microtubule-based movement"/>
    <property type="evidence" value="ECO:0007669"/>
    <property type="project" value="InterPro"/>
</dbReference>
<accession>A0A8B8FPD5</accession>
<dbReference type="PANTHER" id="PTHR46961">
    <property type="entry name" value="DYNEIN HEAVY CHAIN 1, AXONEMAL-LIKE PROTEIN"/>
    <property type="match status" value="1"/>
</dbReference>
<sequence length="144" mass="16870">MLQICTEECSNNATLLKLWCHEIQRVIFDKLASTMDKNWFTETVKTSSGDFLIPEIFQLFSDDMSANLFVRDVAEETGDEPDDYVSENPKIYEHIDNFEVLEARMLMYMNHMNEVLQGSSMDLVFFKDCLLHLVIISIYYEYPV</sequence>
<evidence type="ECO:0000313" key="2">
    <source>
        <dbReference type="RefSeq" id="XP_025412566.1"/>
    </source>
</evidence>
<dbReference type="GO" id="GO:0045505">
    <property type="term" value="F:dynein intermediate chain binding"/>
    <property type="evidence" value="ECO:0007669"/>
    <property type="project" value="InterPro"/>
</dbReference>
<dbReference type="RefSeq" id="XP_025412567.1">
    <property type="nucleotide sequence ID" value="XM_025556782.1"/>
</dbReference>
<dbReference type="GeneID" id="112685027"/>
<dbReference type="OrthoDB" id="5593012at2759"/>
<organism evidence="1 3">
    <name type="scientific">Sipha flava</name>
    <name type="common">yellow sugarcane aphid</name>
    <dbReference type="NCBI Taxonomy" id="143950"/>
    <lineage>
        <taxon>Eukaryota</taxon>
        <taxon>Metazoa</taxon>
        <taxon>Ecdysozoa</taxon>
        <taxon>Arthropoda</taxon>
        <taxon>Hexapoda</taxon>
        <taxon>Insecta</taxon>
        <taxon>Pterygota</taxon>
        <taxon>Neoptera</taxon>
        <taxon>Paraneoptera</taxon>
        <taxon>Hemiptera</taxon>
        <taxon>Sternorrhyncha</taxon>
        <taxon>Aphidomorpha</taxon>
        <taxon>Aphidoidea</taxon>
        <taxon>Aphididae</taxon>
        <taxon>Sipha</taxon>
    </lineage>
</organism>
<keyword evidence="1" id="KW-1185">Reference proteome</keyword>
<name>A0A8B8FPD5_9HEMI</name>
<gene>
    <name evidence="2 3" type="primary">LOC112685027</name>
</gene>